<protein>
    <submittedName>
        <fullName evidence="2">Uncharacterized protein</fullName>
    </submittedName>
</protein>
<dbReference type="HOGENOM" id="CLU_004236_0_0_1"/>
<feature type="region of interest" description="Disordered" evidence="1">
    <location>
        <begin position="1"/>
        <end position="20"/>
    </location>
</feature>
<dbReference type="EMBL" id="KL198006">
    <property type="protein sequence ID" value="KDQ31470.1"/>
    <property type="molecule type" value="Genomic_DNA"/>
</dbReference>
<sequence>MAFRNPRSLPTYTIDTKDEVSPQSSINDILNHRAQPLGKARNHTTSTGTRAPALWDQHLDQAQILKHVGDYDDLVQHLDGLVEEYAQKLGLFLSALEAELETCRNTDDPVMVKDEAEIVDYYSKAVGPACGIITSNLLGAESNILSWTKGTAVTQSKAMGDGYLHLDIKPICSSTSLGTDMKNNLLLVAAKFPDLLVFEFKSLMFDTDAKFESLRAIAAEEDYCWIRCLSGECTRTHYRQGQPQITCARMGPDCDADGPFPYPKYQQPDINNRKRPRGEEPNEPCQSGRLRAYSSDELKARHIIQQVYAAAVARDATFLVLRCGNRELIGLRNREHQTLHLSGIVDSAATTGPTYMRLHVGLYLATILDAIQRALRLEQGMGLSTWRDNWAQSRVRQGPPSLEKLLASARQMPKVVLHEPHLHSPMKVANPSFLRMEIDHNGETSSDHVMQIKNAIMVTERTYRATLQVMGGAMVVFLKLAISPTCRSNLVKEHTAYQTLAGKGNIPVVIGCFEYSEPNFHALALITLDAGMPIIPEDSGPSATVSFTTTLAAIHAAGYTHGSIDIDHFLSDGHKTTVVSLAKLDRYSASVAGAEMESLRSMLIPKRRRLQTLDNTEQTVVVQCSPIRDKHIDFLILLASHAPSISSTEAVLNDEHHDESHLISGEADTCDQDQGVSLERL</sequence>
<evidence type="ECO:0000313" key="2">
    <source>
        <dbReference type="EMBL" id="KDQ31470.1"/>
    </source>
</evidence>
<dbReference type="AlphaFoldDB" id="A0A067NWV0"/>
<feature type="region of interest" description="Disordered" evidence="1">
    <location>
        <begin position="261"/>
        <end position="288"/>
    </location>
</feature>
<reference evidence="3" key="1">
    <citation type="journal article" date="2014" name="Proc. Natl. Acad. Sci. U.S.A.">
        <title>Extensive sampling of basidiomycete genomes demonstrates inadequacy of the white-rot/brown-rot paradigm for wood decay fungi.</title>
        <authorList>
            <person name="Riley R."/>
            <person name="Salamov A.A."/>
            <person name="Brown D.W."/>
            <person name="Nagy L.G."/>
            <person name="Floudas D."/>
            <person name="Held B.W."/>
            <person name="Levasseur A."/>
            <person name="Lombard V."/>
            <person name="Morin E."/>
            <person name="Otillar R."/>
            <person name="Lindquist E.A."/>
            <person name="Sun H."/>
            <person name="LaButti K.M."/>
            <person name="Schmutz J."/>
            <person name="Jabbour D."/>
            <person name="Luo H."/>
            <person name="Baker S.E."/>
            <person name="Pisabarro A.G."/>
            <person name="Walton J.D."/>
            <person name="Blanchette R.A."/>
            <person name="Henrissat B."/>
            <person name="Martin F."/>
            <person name="Cullen D."/>
            <person name="Hibbett D.S."/>
            <person name="Grigoriev I.V."/>
        </authorList>
    </citation>
    <scope>NUCLEOTIDE SEQUENCE [LARGE SCALE GENOMIC DNA]</scope>
    <source>
        <strain evidence="3">PC15</strain>
    </source>
</reference>
<evidence type="ECO:0000313" key="3">
    <source>
        <dbReference type="Proteomes" id="UP000027073"/>
    </source>
</evidence>
<dbReference type="OrthoDB" id="2931579at2759"/>
<dbReference type="InParanoid" id="A0A067NWV0"/>
<dbReference type="Proteomes" id="UP000027073">
    <property type="component" value="Unassembled WGS sequence"/>
</dbReference>
<name>A0A067NWV0_PLEO1</name>
<dbReference type="VEuPathDB" id="FungiDB:PLEOSDRAFT_1102434"/>
<evidence type="ECO:0000256" key="1">
    <source>
        <dbReference type="SAM" id="MobiDB-lite"/>
    </source>
</evidence>
<gene>
    <name evidence="2" type="ORF">PLEOSDRAFT_1102434</name>
</gene>
<proteinExistence type="predicted"/>
<accession>A0A067NWV0</accession>
<organism evidence="2 3">
    <name type="scientific">Pleurotus ostreatus (strain PC15)</name>
    <name type="common">Oyster mushroom</name>
    <dbReference type="NCBI Taxonomy" id="1137138"/>
    <lineage>
        <taxon>Eukaryota</taxon>
        <taxon>Fungi</taxon>
        <taxon>Dikarya</taxon>
        <taxon>Basidiomycota</taxon>
        <taxon>Agaricomycotina</taxon>
        <taxon>Agaricomycetes</taxon>
        <taxon>Agaricomycetidae</taxon>
        <taxon>Agaricales</taxon>
        <taxon>Pleurotineae</taxon>
        <taxon>Pleurotaceae</taxon>
        <taxon>Pleurotus</taxon>
    </lineage>
</organism>